<keyword evidence="2" id="KW-1185">Reference proteome</keyword>
<evidence type="ECO:0000313" key="1">
    <source>
        <dbReference type="EMBL" id="EPS37259.1"/>
    </source>
</evidence>
<organism evidence="1 2">
    <name type="scientific">Dactylellina haptotyla (strain CBS 200.50)</name>
    <name type="common">Nematode-trapping fungus</name>
    <name type="synonym">Monacrosporium haptotylum</name>
    <dbReference type="NCBI Taxonomy" id="1284197"/>
    <lineage>
        <taxon>Eukaryota</taxon>
        <taxon>Fungi</taxon>
        <taxon>Dikarya</taxon>
        <taxon>Ascomycota</taxon>
        <taxon>Pezizomycotina</taxon>
        <taxon>Orbiliomycetes</taxon>
        <taxon>Orbiliales</taxon>
        <taxon>Orbiliaceae</taxon>
        <taxon>Dactylellina</taxon>
    </lineage>
</organism>
<comment type="caution">
    <text evidence="1">The sequence shown here is derived from an EMBL/GenBank/DDBJ whole genome shotgun (WGS) entry which is preliminary data.</text>
</comment>
<reference evidence="1 2" key="1">
    <citation type="journal article" date="2013" name="PLoS Genet.">
        <title>Genomic mechanisms accounting for the adaptation to parasitism in nematode-trapping fungi.</title>
        <authorList>
            <person name="Meerupati T."/>
            <person name="Andersson K.M."/>
            <person name="Friman E."/>
            <person name="Kumar D."/>
            <person name="Tunlid A."/>
            <person name="Ahren D."/>
        </authorList>
    </citation>
    <scope>NUCLEOTIDE SEQUENCE [LARGE SCALE GENOMIC DNA]</scope>
    <source>
        <strain evidence="1 2">CBS 200.50</strain>
    </source>
</reference>
<name>S8A3E5_DACHA</name>
<sequence length="174" mass="19862">MLTQLEGYMSGIELQIALDGVIRQFAAEEWNWRQVQDDIKPFLEIQLLRAQYSSSFHELYRRLERKDLVQGDRKDDVQNNVTLRRQLFSADLDNVAVGRCKDAAESFLATRTSCGIDPRAVVSDSTGRISKSARYIEMLSNGFDLNSAEVPILEEVETLLKRRKPGSLDLEVRP</sequence>
<dbReference type="HOGENOM" id="CLU_1539990_0_0_1"/>
<dbReference type="EMBL" id="AQGS01000677">
    <property type="protein sequence ID" value="EPS37259.1"/>
    <property type="molecule type" value="Genomic_DNA"/>
</dbReference>
<reference evidence="2" key="2">
    <citation type="submission" date="2013-04" db="EMBL/GenBank/DDBJ databases">
        <title>Genomic mechanisms accounting for the adaptation to parasitism in nematode-trapping fungi.</title>
        <authorList>
            <person name="Ahren D.G."/>
        </authorList>
    </citation>
    <scope>NUCLEOTIDE SEQUENCE [LARGE SCALE GENOMIC DNA]</scope>
    <source>
        <strain evidence="2">CBS 200.50</strain>
    </source>
</reference>
<accession>S8A3E5</accession>
<evidence type="ECO:0000313" key="2">
    <source>
        <dbReference type="Proteomes" id="UP000015100"/>
    </source>
</evidence>
<dbReference type="Proteomes" id="UP000015100">
    <property type="component" value="Unassembled WGS sequence"/>
</dbReference>
<gene>
    <name evidence="1" type="ORF">H072_9102</name>
</gene>
<protein>
    <submittedName>
        <fullName evidence="1">Uncharacterized protein</fullName>
    </submittedName>
</protein>
<dbReference type="OrthoDB" id="5344568at2759"/>
<proteinExistence type="predicted"/>
<dbReference type="AlphaFoldDB" id="S8A3E5"/>